<evidence type="ECO:0000313" key="1">
    <source>
        <dbReference type="EMBL" id="KYD11185.1"/>
    </source>
</evidence>
<gene>
    <name evidence="1" type="ORF">B4135_3300</name>
</gene>
<dbReference type="Proteomes" id="UP000075683">
    <property type="component" value="Unassembled WGS sequence"/>
</dbReference>
<dbReference type="EMBL" id="LQYT01000113">
    <property type="protein sequence ID" value="KYD11185.1"/>
    <property type="molecule type" value="Genomic_DNA"/>
</dbReference>
<organism evidence="1 2">
    <name type="scientific">Caldibacillus debilis</name>
    <dbReference type="NCBI Taxonomy" id="301148"/>
    <lineage>
        <taxon>Bacteria</taxon>
        <taxon>Bacillati</taxon>
        <taxon>Bacillota</taxon>
        <taxon>Bacilli</taxon>
        <taxon>Bacillales</taxon>
        <taxon>Bacillaceae</taxon>
        <taxon>Caldibacillus</taxon>
    </lineage>
</organism>
<accession>A0A150LG27</accession>
<name>A0A150LG27_9BACI</name>
<dbReference type="STRING" id="301148.B4135_3300"/>
<sequence>MFSHICRIANYPFERQWKEKGECVPVGNRSLYSEHLNESFKYKSRD</sequence>
<comment type="caution">
    <text evidence="1">The sequence shown here is derived from an EMBL/GenBank/DDBJ whole genome shotgun (WGS) entry which is preliminary data.</text>
</comment>
<evidence type="ECO:0000313" key="2">
    <source>
        <dbReference type="Proteomes" id="UP000075683"/>
    </source>
</evidence>
<proteinExistence type="predicted"/>
<reference evidence="1 2" key="1">
    <citation type="submission" date="2016-01" db="EMBL/GenBank/DDBJ databases">
        <title>Draft Genome Sequences of Seven Thermophilic Sporeformers Isolated from Foods.</title>
        <authorList>
            <person name="Berendsen E.M."/>
            <person name="Wells-Bennik M.H."/>
            <person name="Krawcyk A.O."/>
            <person name="De Jong A."/>
            <person name="Holsappel S."/>
            <person name="Eijlander R.T."/>
            <person name="Kuipers O.P."/>
        </authorList>
    </citation>
    <scope>NUCLEOTIDE SEQUENCE [LARGE SCALE GENOMIC DNA]</scope>
    <source>
        <strain evidence="1 2">B4135</strain>
    </source>
</reference>
<dbReference type="AlphaFoldDB" id="A0A150LG27"/>
<protein>
    <submittedName>
        <fullName evidence="1">Uncharacterized protein</fullName>
    </submittedName>
</protein>